<organism evidence="3 4">
    <name type="scientific">Actinomycetospora endophytica</name>
    <dbReference type="NCBI Taxonomy" id="2291215"/>
    <lineage>
        <taxon>Bacteria</taxon>
        <taxon>Bacillati</taxon>
        <taxon>Actinomycetota</taxon>
        <taxon>Actinomycetes</taxon>
        <taxon>Pseudonocardiales</taxon>
        <taxon>Pseudonocardiaceae</taxon>
        <taxon>Actinomycetospora</taxon>
    </lineage>
</organism>
<feature type="transmembrane region" description="Helical" evidence="2">
    <location>
        <begin position="34"/>
        <end position="57"/>
    </location>
</feature>
<comment type="caution">
    <text evidence="3">The sequence shown here is derived from an EMBL/GenBank/DDBJ whole genome shotgun (WGS) entry which is preliminary data.</text>
</comment>
<keyword evidence="2" id="KW-0472">Membrane</keyword>
<sequence>MIVTRSSALLACLLALPTLLGVLPGLVTGPDPAAVVGAVLALTVAAVAVAAVAVSVADPAARAVVGISGRQAREQGRRGAFRRQTAPTTDGRPRPRAPGRA</sequence>
<evidence type="ECO:0000256" key="2">
    <source>
        <dbReference type="SAM" id="Phobius"/>
    </source>
</evidence>
<evidence type="ECO:0000313" key="3">
    <source>
        <dbReference type="EMBL" id="MCD2195458.1"/>
    </source>
</evidence>
<evidence type="ECO:0000313" key="4">
    <source>
        <dbReference type="Proteomes" id="UP001199469"/>
    </source>
</evidence>
<keyword evidence="4" id="KW-1185">Reference proteome</keyword>
<dbReference type="RefSeq" id="WP_230736585.1">
    <property type="nucleotide sequence ID" value="NZ_JAJNDB010000004.1"/>
</dbReference>
<accession>A0ABS8PB13</accession>
<gene>
    <name evidence="3" type="ORF">LQ327_18975</name>
</gene>
<proteinExistence type="predicted"/>
<reference evidence="3 4" key="1">
    <citation type="submission" date="2021-11" db="EMBL/GenBank/DDBJ databases">
        <title>Draft genome sequence of Actinomycetospora sp. SF1 isolated from the rhizosphere soil.</title>
        <authorList>
            <person name="Duangmal K."/>
            <person name="Chantavorakit T."/>
        </authorList>
    </citation>
    <scope>NUCLEOTIDE SEQUENCE [LARGE SCALE GENOMIC DNA]</scope>
    <source>
        <strain evidence="3 4">TBRC 5722</strain>
    </source>
</reference>
<keyword evidence="2" id="KW-1133">Transmembrane helix</keyword>
<name>A0ABS8PB13_9PSEU</name>
<dbReference type="EMBL" id="JAJNDB010000004">
    <property type="protein sequence ID" value="MCD2195458.1"/>
    <property type="molecule type" value="Genomic_DNA"/>
</dbReference>
<dbReference type="Proteomes" id="UP001199469">
    <property type="component" value="Unassembled WGS sequence"/>
</dbReference>
<keyword evidence="2" id="KW-0812">Transmembrane</keyword>
<feature type="region of interest" description="Disordered" evidence="1">
    <location>
        <begin position="70"/>
        <end position="101"/>
    </location>
</feature>
<protein>
    <submittedName>
        <fullName evidence="3">DUF6412 domain-containing protein</fullName>
    </submittedName>
</protein>
<evidence type="ECO:0000256" key="1">
    <source>
        <dbReference type="SAM" id="MobiDB-lite"/>
    </source>
</evidence>